<dbReference type="PROSITE" id="PS01358">
    <property type="entry name" value="ZF_RANBP2_1"/>
    <property type="match status" value="3"/>
</dbReference>
<dbReference type="InterPro" id="IPR036443">
    <property type="entry name" value="Znf_RanBP2_sf"/>
</dbReference>
<evidence type="ECO:0000256" key="6">
    <source>
        <dbReference type="SAM" id="MobiDB-lite"/>
    </source>
</evidence>
<dbReference type="EMBL" id="KZ305108">
    <property type="protein sequence ID" value="PIA26617.1"/>
    <property type="molecule type" value="Genomic_DNA"/>
</dbReference>
<keyword evidence="9" id="KW-1185">Reference proteome</keyword>
<dbReference type="GO" id="GO:0003729">
    <property type="term" value="F:mRNA binding"/>
    <property type="evidence" value="ECO:0007669"/>
    <property type="project" value="TreeGrafter"/>
</dbReference>
<dbReference type="PROSITE" id="PS50199">
    <property type="entry name" value="ZF_RANBP2_2"/>
    <property type="match status" value="3"/>
</dbReference>
<dbReference type="GO" id="GO:0008270">
    <property type="term" value="F:zinc ion binding"/>
    <property type="evidence" value="ECO:0007669"/>
    <property type="project" value="UniProtKB-KW"/>
</dbReference>
<evidence type="ECO:0000256" key="5">
    <source>
        <dbReference type="PROSITE-ProRule" id="PRU00322"/>
    </source>
</evidence>
<evidence type="ECO:0000256" key="4">
    <source>
        <dbReference type="ARBA" id="ARBA00022833"/>
    </source>
</evidence>
<evidence type="ECO:0000259" key="7">
    <source>
        <dbReference type="PROSITE" id="PS50199"/>
    </source>
</evidence>
<feature type="domain" description="RanBP2-type" evidence="7">
    <location>
        <begin position="323"/>
        <end position="352"/>
    </location>
</feature>
<accession>A0A2G5C744</accession>
<evidence type="ECO:0000256" key="1">
    <source>
        <dbReference type="ARBA" id="ARBA00006765"/>
    </source>
</evidence>
<reference evidence="8 9" key="1">
    <citation type="submission" date="2017-09" db="EMBL/GenBank/DDBJ databases">
        <title>WGS assembly of Aquilegia coerulea Goldsmith.</title>
        <authorList>
            <person name="Hodges S."/>
            <person name="Kramer E."/>
            <person name="Nordborg M."/>
            <person name="Tomkins J."/>
            <person name="Borevitz J."/>
            <person name="Derieg N."/>
            <person name="Yan J."/>
            <person name="Mihaltcheva S."/>
            <person name="Hayes R.D."/>
            <person name="Rokhsar D."/>
        </authorList>
    </citation>
    <scope>NUCLEOTIDE SEQUENCE [LARGE SCALE GENOMIC DNA]</scope>
    <source>
        <strain evidence="9">cv. Goldsmith</strain>
    </source>
</reference>
<name>A0A2G5C744_AQUCA</name>
<feature type="domain" description="RanBP2-type" evidence="7">
    <location>
        <begin position="356"/>
        <end position="385"/>
    </location>
</feature>
<dbReference type="InterPro" id="IPR007736">
    <property type="entry name" value="Caleosin-related"/>
</dbReference>
<dbReference type="OrthoDB" id="448399at2759"/>
<proteinExistence type="inferred from homology"/>
<evidence type="ECO:0000313" key="8">
    <source>
        <dbReference type="EMBL" id="PIA26617.1"/>
    </source>
</evidence>
<evidence type="ECO:0000256" key="3">
    <source>
        <dbReference type="ARBA" id="ARBA00022771"/>
    </source>
</evidence>
<dbReference type="Proteomes" id="UP000230069">
    <property type="component" value="Unassembled WGS sequence"/>
</dbReference>
<dbReference type="PANTHER" id="PTHR23111">
    <property type="entry name" value="ZINC FINGER PROTEIN"/>
    <property type="match status" value="1"/>
</dbReference>
<sequence>MHQQLFSKSQNFLLLLRIFKNPAIYISSTSHFHSSNQNPISQANFAEELQSLKPPISSEGKEPKENLSLDNHKLQISHPWPEWVQLMEHLVKKGYFQDGIGHPFSRGELGNKDTNQIRTALLNFARDRFDLIRDISRKDIAVILGSGCPSIDRKVVNSGKRLRAHVGIEEGKVCSSCSLRGSCERAYVKAREDEGGRTVDVIRILLTYGLDPITSSVENTPCLNRKVKESVRSLLSEMVEFSIRKLEPDSSVEVPSKRHSFLPEHSCQPHKGQMDIPMKQGDWICPKCNFLNFARNIKCLRCDGLFEERLRKLGEGQDHLPLKKGDWLCDKCNFLNFAKNTRCLQCQAKPPKRPLSPGEWECDSCNYINFKRNMVCLKCDWKRPKASNYSDTSSQNQAQYENSKQGYGMNFVRDDECNGSPSFRQERRKESARAWTNVEDNNDNGLRPWNRFENFPVADGKSDISQNPQARERWKEEMSKRSHNFCYEDDDDDDLDCQLPLDSIDPTDDEEIAEWFGGKKRGFRAIGCGIALSTVSAIFINLGLSSKTRPGKFPSLLFPIEVKNIARAKHGSDSGVYDTEGRFVPVKFEEIFHKHCHANINALTSEELSAMLKANGAPKDYAGRLASWTEWKILYLLGKDKNGLLHKETVRAVYDGSLFEQMERNKLSAQKK</sequence>
<organism evidence="8 9">
    <name type="scientific">Aquilegia coerulea</name>
    <name type="common">Rocky mountain columbine</name>
    <dbReference type="NCBI Taxonomy" id="218851"/>
    <lineage>
        <taxon>Eukaryota</taxon>
        <taxon>Viridiplantae</taxon>
        <taxon>Streptophyta</taxon>
        <taxon>Embryophyta</taxon>
        <taxon>Tracheophyta</taxon>
        <taxon>Spermatophyta</taxon>
        <taxon>Magnoliopsida</taxon>
        <taxon>Ranunculales</taxon>
        <taxon>Ranunculaceae</taxon>
        <taxon>Thalictroideae</taxon>
        <taxon>Aquilegia</taxon>
    </lineage>
</organism>
<keyword evidence="3 5" id="KW-0863">Zinc-finger</keyword>
<protein>
    <recommendedName>
        <fullName evidence="7">RanBP2-type domain-containing protein</fullName>
    </recommendedName>
</protein>
<dbReference type="SUPFAM" id="SSF90209">
    <property type="entry name" value="Ran binding protein zinc finger-like"/>
    <property type="match status" value="3"/>
</dbReference>
<dbReference type="SMART" id="SM00547">
    <property type="entry name" value="ZnF_RBZ"/>
    <property type="match status" value="3"/>
</dbReference>
<gene>
    <name evidence="8" type="ORF">AQUCO_09100050v1</name>
</gene>
<keyword evidence="4" id="KW-0862">Zinc</keyword>
<dbReference type="Pfam" id="PF05042">
    <property type="entry name" value="Caleosin"/>
    <property type="match status" value="1"/>
</dbReference>
<comment type="similarity">
    <text evidence="1">Belongs to the caleosin family.</text>
</comment>
<dbReference type="STRING" id="218851.A0A2G5C744"/>
<dbReference type="GO" id="GO:0005737">
    <property type="term" value="C:cytoplasm"/>
    <property type="evidence" value="ECO:0007669"/>
    <property type="project" value="TreeGrafter"/>
</dbReference>
<dbReference type="AlphaFoldDB" id="A0A2G5C744"/>
<dbReference type="InParanoid" id="A0A2G5C744"/>
<dbReference type="PANTHER" id="PTHR23111:SF23">
    <property type="entry name" value="RAN BP2_NZF ZINC FINGER-LIKE SUPERFAMILY PROTEIN"/>
    <property type="match status" value="1"/>
</dbReference>
<feature type="domain" description="RanBP2-type" evidence="7">
    <location>
        <begin position="279"/>
        <end position="308"/>
    </location>
</feature>
<evidence type="ECO:0000313" key="9">
    <source>
        <dbReference type="Proteomes" id="UP000230069"/>
    </source>
</evidence>
<dbReference type="Gene3D" id="4.10.1060.10">
    <property type="entry name" value="Zinc finger, RanBP2-type"/>
    <property type="match status" value="3"/>
</dbReference>
<keyword evidence="2" id="KW-0479">Metal-binding</keyword>
<evidence type="ECO:0000256" key="2">
    <source>
        <dbReference type="ARBA" id="ARBA00022723"/>
    </source>
</evidence>
<dbReference type="InterPro" id="IPR001876">
    <property type="entry name" value="Znf_RanBP2"/>
</dbReference>
<dbReference type="FunCoup" id="A0A2G5C744">
    <property type="interactions" value="465"/>
</dbReference>
<dbReference type="Pfam" id="PF00641">
    <property type="entry name" value="Zn_ribbon_RanBP"/>
    <property type="match status" value="3"/>
</dbReference>
<feature type="region of interest" description="Disordered" evidence="6">
    <location>
        <begin position="420"/>
        <end position="439"/>
    </location>
</feature>